<dbReference type="EMBL" id="JAGYWB010000013">
    <property type="protein sequence ID" value="KAI0500871.1"/>
    <property type="molecule type" value="Genomic_DNA"/>
</dbReference>
<protein>
    <submittedName>
        <fullName evidence="2">Uncharacterized protein</fullName>
    </submittedName>
</protein>
<name>A0A8T3AXQ0_DENNO</name>
<feature type="region of interest" description="Disordered" evidence="1">
    <location>
        <begin position="1"/>
        <end position="49"/>
    </location>
</feature>
<organism evidence="2 3">
    <name type="scientific">Dendrobium nobile</name>
    <name type="common">Orchid</name>
    <dbReference type="NCBI Taxonomy" id="94219"/>
    <lineage>
        <taxon>Eukaryota</taxon>
        <taxon>Viridiplantae</taxon>
        <taxon>Streptophyta</taxon>
        <taxon>Embryophyta</taxon>
        <taxon>Tracheophyta</taxon>
        <taxon>Spermatophyta</taxon>
        <taxon>Magnoliopsida</taxon>
        <taxon>Liliopsida</taxon>
        <taxon>Asparagales</taxon>
        <taxon>Orchidaceae</taxon>
        <taxon>Epidendroideae</taxon>
        <taxon>Malaxideae</taxon>
        <taxon>Dendrobiinae</taxon>
        <taxon>Dendrobium</taxon>
    </lineage>
</organism>
<accession>A0A8T3AXQ0</accession>
<evidence type="ECO:0000313" key="2">
    <source>
        <dbReference type="EMBL" id="KAI0500871.1"/>
    </source>
</evidence>
<dbReference type="Proteomes" id="UP000829196">
    <property type="component" value="Unassembled WGS sequence"/>
</dbReference>
<keyword evidence="3" id="KW-1185">Reference proteome</keyword>
<dbReference type="AlphaFoldDB" id="A0A8T3AXQ0"/>
<reference evidence="2" key="1">
    <citation type="journal article" date="2022" name="Front. Genet.">
        <title>Chromosome-Scale Assembly of the Dendrobium nobile Genome Provides Insights Into the Molecular Mechanism of the Biosynthesis of the Medicinal Active Ingredient of Dendrobium.</title>
        <authorList>
            <person name="Xu Q."/>
            <person name="Niu S.-C."/>
            <person name="Li K.-L."/>
            <person name="Zheng P.-J."/>
            <person name="Zhang X.-J."/>
            <person name="Jia Y."/>
            <person name="Liu Y."/>
            <person name="Niu Y.-X."/>
            <person name="Yu L.-H."/>
            <person name="Chen D.-F."/>
            <person name="Zhang G.-Q."/>
        </authorList>
    </citation>
    <scope>NUCLEOTIDE SEQUENCE</scope>
    <source>
        <tissue evidence="2">Leaf</tissue>
    </source>
</reference>
<comment type="caution">
    <text evidence="2">The sequence shown here is derived from an EMBL/GenBank/DDBJ whole genome shotgun (WGS) entry which is preliminary data.</text>
</comment>
<sequence length="49" mass="5199">MDPFLVSVATAKPSGKQNASSPKLFDKSASDLLSPAERVRSLRLGQPPC</sequence>
<gene>
    <name evidence="2" type="ORF">KFK09_019089</name>
</gene>
<proteinExistence type="predicted"/>
<evidence type="ECO:0000256" key="1">
    <source>
        <dbReference type="SAM" id="MobiDB-lite"/>
    </source>
</evidence>
<evidence type="ECO:0000313" key="3">
    <source>
        <dbReference type="Proteomes" id="UP000829196"/>
    </source>
</evidence>